<dbReference type="GO" id="GO:0043565">
    <property type="term" value="F:sequence-specific DNA binding"/>
    <property type="evidence" value="ECO:0007669"/>
    <property type="project" value="TreeGrafter"/>
</dbReference>
<dbReference type="InterPro" id="IPR005119">
    <property type="entry name" value="LysR_subst-bd"/>
</dbReference>
<evidence type="ECO:0000256" key="1">
    <source>
        <dbReference type="ARBA" id="ARBA00009437"/>
    </source>
</evidence>
<accession>A0AB34PA59</accession>
<dbReference type="SUPFAM" id="SSF53850">
    <property type="entry name" value="Periplasmic binding protein-like II"/>
    <property type="match status" value="1"/>
</dbReference>
<dbReference type="PRINTS" id="PR00039">
    <property type="entry name" value="HTHLYSR"/>
</dbReference>
<evidence type="ECO:0000313" key="7">
    <source>
        <dbReference type="Proteomes" id="UP000029879"/>
    </source>
</evidence>
<evidence type="ECO:0000256" key="4">
    <source>
        <dbReference type="ARBA" id="ARBA00023163"/>
    </source>
</evidence>
<dbReference type="SUPFAM" id="SSF46785">
    <property type="entry name" value="Winged helix' DNA-binding domain"/>
    <property type="match status" value="1"/>
</dbReference>
<organism evidence="6 7">
    <name type="scientific">Xanthomonas cannabis pv. phaseoli</name>
    <dbReference type="NCBI Taxonomy" id="1885902"/>
    <lineage>
        <taxon>Bacteria</taxon>
        <taxon>Pseudomonadati</taxon>
        <taxon>Pseudomonadota</taxon>
        <taxon>Gammaproteobacteria</taxon>
        <taxon>Lysobacterales</taxon>
        <taxon>Lysobacteraceae</taxon>
        <taxon>Xanthomonas</taxon>
    </lineage>
</organism>
<dbReference type="Gene3D" id="1.10.10.10">
    <property type="entry name" value="Winged helix-like DNA-binding domain superfamily/Winged helix DNA-binding domain"/>
    <property type="match status" value="1"/>
</dbReference>
<evidence type="ECO:0000256" key="2">
    <source>
        <dbReference type="ARBA" id="ARBA00023015"/>
    </source>
</evidence>
<evidence type="ECO:0000256" key="3">
    <source>
        <dbReference type="ARBA" id="ARBA00023125"/>
    </source>
</evidence>
<protein>
    <submittedName>
        <fullName evidence="6">LysR family transcriptional regulator</fullName>
    </submittedName>
</protein>
<keyword evidence="3" id="KW-0238">DNA-binding</keyword>
<dbReference type="AlphaFoldDB" id="A0AB34PA59"/>
<dbReference type="InterPro" id="IPR000847">
    <property type="entry name" value="LysR_HTH_N"/>
</dbReference>
<evidence type="ECO:0000259" key="5">
    <source>
        <dbReference type="PROSITE" id="PS50931"/>
    </source>
</evidence>
<dbReference type="Proteomes" id="UP000029879">
    <property type="component" value="Unassembled WGS sequence"/>
</dbReference>
<dbReference type="Pfam" id="PF00126">
    <property type="entry name" value="HTH_1"/>
    <property type="match status" value="1"/>
</dbReference>
<feature type="domain" description="HTH lysR-type" evidence="5">
    <location>
        <begin position="12"/>
        <end position="62"/>
    </location>
</feature>
<dbReference type="RefSeq" id="WP_047694739.1">
    <property type="nucleotide sequence ID" value="NZ_KN265475.1"/>
</dbReference>
<evidence type="ECO:0000313" key="6">
    <source>
        <dbReference type="EMBL" id="KGK58457.1"/>
    </source>
</evidence>
<comment type="caution">
    <text evidence="6">The sequence shown here is derived from an EMBL/GenBank/DDBJ whole genome shotgun (WGS) entry which is preliminary data.</text>
</comment>
<dbReference type="GO" id="GO:0006351">
    <property type="term" value="P:DNA-templated transcription"/>
    <property type="evidence" value="ECO:0007669"/>
    <property type="project" value="TreeGrafter"/>
</dbReference>
<dbReference type="GO" id="GO:0003700">
    <property type="term" value="F:DNA-binding transcription factor activity"/>
    <property type="evidence" value="ECO:0007669"/>
    <property type="project" value="InterPro"/>
</dbReference>
<dbReference type="PANTHER" id="PTHR30537:SF72">
    <property type="entry name" value="LYSR FAMILY TRANSCRIPTIONAL REGULATOR"/>
    <property type="match status" value="1"/>
</dbReference>
<sequence>MHPSERVKGIDVFVGAADAGSFTAAAERLSVTSSAVGKAIARLEARLGVRLFARTTRRLELTDAGAAFYRVCVKVLDELEEAEHVLRAEGQAPTGRLRLDVPVSFGRRKVLPVLLPFFQQHPGLQPSLSFTDRFVDMAEEGIDVAVRIGGPEQWPGSLGHRYLGHETYVFCAAPQYLAQRGTPQRIDEVVNHAAVIYAKADGSSSPWLLRHGEGPVEQRPMHGRVVLGNAEAQVDAVAAGLGIAQLPTWLIDDHLQRGSLVTVLPQCDTDGLPLHLVWMRARQLLPKVSRLLECLEQGLRGATRAARMHA</sequence>
<comment type="similarity">
    <text evidence="1">Belongs to the LysR transcriptional regulatory family.</text>
</comment>
<dbReference type="EMBL" id="JRQI01000022">
    <property type="protein sequence ID" value="KGK58457.1"/>
    <property type="molecule type" value="Genomic_DNA"/>
</dbReference>
<keyword evidence="4" id="KW-0804">Transcription</keyword>
<dbReference type="PROSITE" id="PS50931">
    <property type="entry name" value="HTH_LYSR"/>
    <property type="match status" value="1"/>
</dbReference>
<keyword evidence="2" id="KW-0805">Transcription regulation</keyword>
<dbReference type="PANTHER" id="PTHR30537">
    <property type="entry name" value="HTH-TYPE TRANSCRIPTIONAL REGULATOR"/>
    <property type="match status" value="1"/>
</dbReference>
<proteinExistence type="inferred from homology"/>
<reference evidence="6 7" key="1">
    <citation type="submission" date="2014-10" db="EMBL/GenBank/DDBJ databases">
        <title>Genome sequence of a Xanthomonas strain that is pathogenic on beans.</title>
        <authorList>
            <person name="Aritua V."/>
            <person name="Sapp M."/>
            <person name="Harrison J."/>
            <person name="Smith J."/>
            <person name="Studholme D."/>
        </authorList>
    </citation>
    <scope>NUCLEOTIDE SEQUENCE [LARGE SCALE GENOMIC DNA]</scope>
    <source>
        <strain evidence="6 7">Nyagatare</strain>
    </source>
</reference>
<dbReference type="FunFam" id="1.10.10.10:FF:000001">
    <property type="entry name" value="LysR family transcriptional regulator"/>
    <property type="match status" value="1"/>
</dbReference>
<dbReference type="Pfam" id="PF03466">
    <property type="entry name" value="LysR_substrate"/>
    <property type="match status" value="1"/>
</dbReference>
<gene>
    <name evidence="6" type="ORF">NC00_07705</name>
</gene>
<dbReference type="CDD" id="cd08475">
    <property type="entry name" value="PBP2_CrgA_like_6"/>
    <property type="match status" value="1"/>
</dbReference>
<dbReference type="InterPro" id="IPR036388">
    <property type="entry name" value="WH-like_DNA-bd_sf"/>
</dbReference>
<dbReference type="Gene3D" id="3.40.190.290">
    <property type="match status" value="1"/>
</dbReference>
<name>A0AB34PA59_9XANT</name>
<dbReference type="InterPro" id="IPR036390">
    <property type="entry name" value="WH_DNA-bd_sf"/>
</dbReference>
<dbReference type="InterPro" id="IPR058163">
    <property type="entry name" value="LysR-type_TF_proteobact-type"/>
</dbReference>